<evidence type="ECO:0000313" key="4">
    <source>
        <dbReference type="Proteomes" id="UP000077202"/>
    </source>
</evidence>
<dbReference type="Proteomes" id="UP000077202">
    <property type="component" value="Unassembled WGS sequence"/>
</dbReference>
<feature type="region of interest" description="Disordered" evidence="1">
    <location>
        <begin position="141"/>
        <end position="202"/>
    </location>
</feature>
<proteinExistence type="predicted"/>
<dbReference type="Pfam" id="PF14223">
    <property type="entry name" value="Retrotran_gag_2"/>
    <property type="match status" value="1"/>
</dbReference>
<gene>
    <name evidence="3" type="ORF">AXG93_2376s1030</name>
</gene>
<sequence>MGQDFWNIVTGDEPEPDVDPTKSDTLKEQKSWNRRANQAFHFISISVTSANLCHIQPADTPKQAWDSVAKVYESSNKAHRLQLKKQLLQVKKGFLSINDYILHIRGLVEQLSSINEKELIPLLVNEESKLATNLSSSKTEQVLNARRVKERGRFSRGDYNSGRFDQQGRDQSPSTNNTTQPQQQQQQGNARGRGSYRRRGDFQGRGGSQIVCNYCGIRGNIARDCFKKQNDIRSGVLPQSNYVTTEQPQRSDHLFSVSHVMGSMSTASTEEEWYINSGAFNHMTAHEEWFTNMETVKQPGVVITRDDTSHPITHGKTWVYFLKAKSDALKAFKDFKN</sequence>
<keyword evidence="4" id="KW-1185">Reference proteome</keyword>
<dbReference type="PANTHER" id="PTHR47481">
    <property type="match status" value="1"/>
</dbReference>
<feature type="compositionally biased region" description="Low complexity" evidence="1">
    <location>
        <begin position="171"/>
        <end position="187"/>
    </location>
</feature>
<reference evidence="3" key="1">
    <citation type="submission" date="2016-03" db="EMBL/GenBank/DDBJ databases">
        <title>Mechanisms controlling the formation of the plant cell surface in tip-growing cells are functionally conserved among land plants.</title>
        <authorList>
            <person name="Honkanen S."/>
            <person name="Jones V.A."/>
            <person name="Morieri G."/>
            <person name="Champion C."/>
            <person name="Hetherington A.J."/>
            <person name="Kelly S."/>
            <person name="Saint-Marcoux D."/>
            <person name="Proust H."/>
            <person name="Prescott H."/>
            <person name="Dolan L."/>
        </authorList>
    </citation>
    <scope>NUCLEOTIDE SEQUENCE [LARGE SCALE GENOMIC DNA]</scope>
    <source>
        <tissue evidence="3">Whole gametophyte</tissue>
    </source>
</reference>
<dbReference type="InterPro" id="IPR054722">
    <property type="entry name" value="PolX-like_BBD"/>
</dbReference>
<evidence type="ECO:0000313" key="3">
    <source>
        <dbReference type="EMBL" id="OAE18444.1"/>
    </source>
</evidence>
<organism evidence="3 4">
    <name type="scientific">Marchantia polymorpha subsp. ruderalis</name>
    <dbReference type="NCBI Taxonomy" id="1480154"/>
    <lineage>
        <taxon>Eukaryota</taxon>
        <taxon>Viridiplantae</taxon>
        <taxon>Streptophyta</taxon>
        <taxon>Embryophyta</taxon>
        <taxon>Marchantiophyta</taxon>
        <taxon>Marchantiopsida</taxon>
        <taxon>Marchantiidae</taxon>
        <taxon>Marchantiales</taxon>
        <taxon>Marchantiaceae</taxon>
        <taxon>Marchantia</taxon>
    </lineage>
</organism>
<feature type="domain" description="Retrovirus-related Pol polyprotein from transposon TNT 1-94-like beta-barrel" evidence="2">
    <location>
        <begin position="273"/>
        <end position="312"/>
    </location>
</feature>
<dbReference type="EMBL" id="LVLJ01004060">
    <property type="protein sequence ID" value="OAE18444.1"/>
    <property type="molecule type" value="Genomic_DNA"/>
</dbReference>
<dbReference type="AlphaFoldDB" id="A0A176VC59"/>
<protein>
    <recommendedName>
        <fullName evidence="2">Retrovirus-related Pol polyprotein from transposon TNT 1-94-like beta-barrel domain-containing protein</fullName>
    </recommendedName>
</protein>
<comment type="caution">
    <text evidence="3">The sequence shown here is derived from an EMBL/GenBank/DDBJ whole genome shotgun (WGS) entry which is preliminary data.</text>
</comment>
<dbReference type="Pfam" id="PF22936">
    <property type="entry name" value="Pol_BBD"/>
    <property type="match status" value="1"/>
</dbReference>
<evidence type="ECO:0000259" key="2">
    <source>
        <dbReference type="Pfam" id="PF22936"/>
    </source>
</evidence>
<dbReference type="PANTHER" id="PTHR47481:SF14">
    <property type="entry name" value="RETROTRANSPOSON COPIA-LIKE N-TERMINAL DOMAIN-CONTAINING PROTEIN"/>
    <property type="match status" value="1"/>
</dbReference>
<evidence type="ECO:0000256" key="1">
    <source>
        <dbReference type="SAM" id="MobiDB-lite"/>
    </source>
</evidence>
<name>A0A176VC59_MARPO</name>
<accession>A0A176VC59</accession>
<feature type="region of interest" description="Disordered" evidence="1">
    <location>
        <begin position="1"/>
        <end position="24"/>
    </location>
</feature>